<evidence type="ECO:0000313" key="2">
    <source>
        <dbReference type="EMBL" id="CAK9115229.1"/>
    </source>
</evidence>
<evidence type="ECO:0000313" key="3">
    <source>
        <dbReference type="Proteomes" id="UP001642484"/>
    </source>
</evidence>
<evidence type="ECO:0000256" key="1">
    <source>
        <dbReference type="SAM" id="MobiDB-lite"/>
    </source>
</evidence>
<proteinExistence type="predicted"/>
<feature type="compositionally biased region" description="Basic residues" evidence="1">
    <location>
        <begin position="400"/>
        <end position="411"/>
    </location>
</feature>
<feature type="compositionally biased region" description="Basic and acidic residues" evidence="1">
    <location>
        <begin position="426"/>
        <end position="442"/>
    </location>
</feature>
<dbReference type="EMBL" id="CAXAMN010028128">
    <property type="protein sequence ID" value="CAK9115229.1"/>
    <property type="molecule type" value="Genomic_DNA"/>
</dbReference>
<feature type="region of interest" description="Disordered" evidence="1">
    <location>
        <begin position="577"/>
        <end position="598"/>
    </location>
</feature>
<accession>A0ABP0SSK1</accession>
<sequence length="598" mass="67119">MANRHVSMDGAFPVTCKSVRTFFVCRTRRCLRVPRVRAATTRRRSRCGSMKSPSKSCNWMSYRPSAGNDCGERWRRRPALAGGGDFPPLRRRAGYQYDVCTFQMRQFEDGKPFSVSSQAMIKTRSLSALDSRCDVMPWLIRFALDDSEGHGLAIDVGAGDSGSCTWPLLSEGHVVHMFETGYVNQLERDFIELTRDVNGWQERATLHGPVQDDLYMAELLKSAEKIHLLKIDVDDRPSYEAVFAGVAPVLNKTEILQIEMIEEEIGRDGMLWIMETFHSFGFDFYGLEDLETFPRYQHDSLGRACEHGDVEGRHHSAAVEDGTMPYEYGADGPKHLRMFPICQCGAKVVGGGRGNKDPLKCRAQFAFVRRAGHVARPRVQERFGRGALGEKEQKLKAVRAARKLKARRPRSRSPSQDGRPRLGGWGRERSRSGAVDDRGCGEARKRGLPEALRLRLPFMALAGKLQGHMIHQVKEIQSLVSEGVPAPQPLIFGAAPPRPAPLPLEQQRERTQNAVNKALELVQGWHQRECLLQCLRSVEPLDSFAATWHELRRSALQRCDETRARLAEVSGDWGCDEGAGSASTSRSQCGRSAARWCW</sequence>
<feature type="compositionally biased region" description="Polar residues" evidence="1">
    <location>
        <begin position="581"/>
        <end position="590"/>
    </location>
</feature>
<protein>
    <recommendedName>
        <fullName evidence="4">Methyltransferase FkbM domain-containing protein</fullName>
    </recommendedName>
</protein>
<evidence type="ECO:0008006" key="4">
    <source>
        <dbReference type="Google" id="ProtNLM"/>
    </source>
</evidence>
<feature type="region of interest" description="Disordered" evidence="1">
    <location>
        <begin position="400"/>
        <end position="442"/>
    </location>
</feature>
<dbReference type="Proteomes" id="UP001642484">
    <property type="component" value="Unassembled WGS sequence"/>
</dbReference>
<comment type="caution">
    <text evidence="2">The sequence shown here is derived from an EMBL/GenBank/DDBJ whole genome shotgun (WGS) entry which is preliminary data.</text>
</comment>
<keyword evidence="3" id="KW-1185">Reference proteome</keyword>
<gene>
    <name evidence="2" type="ORF">CCMP2556_LOCUS53256</name>
</gene>
<reference evidence="2 3" key="1">
    <citation type="submission" date="2024-02" db="EMBL/GenBank/DDBJ databases">
        <authorList>
            <person name="Chen Y."/>
            <person name="Shah S."/>
            <person name="Dougan E. K."/>
            <person name="Thang M."/>
            <person name="Chan C."/>
        </authorList>
    </citation>
    <scope>NUCLEOTIDE SEQUENCE [LARGE SCALE GENOMIC DNA]</scope>
</reference>
<name>A0ABP0SSK1_9DINO</name>
<organism evidence="2 3">
    <name type="scientific">Durusdinium trenchii</name>
    <dbReference type="NCBI Taxonomy" id="1381693"/>
    <lineage>
        <taxon>Eukaryota</taxon>
        <taxon>Sar</taxon>
        <taxon>Alveolata</taxon>
        <taxon>Dinophyceae</taxon>
        <taxon>Suessiales</taxon>
        <taxon>Symbiodiniaceae</taxon>
        <taxon>Durusdinium</taxon>
    </lineage>
</organism>